<dbReference type="GO" id="GO:0042910">
    <property type="term" value="F:xenobiotic transmembrane transporter activity"/>
    <property type="evidence" value="ECO:0007669"/>
    <property type="project" value="InterPro"/>
</dbReference>
<sequence length="432" mass="46979">MSVPMMFGLISIMLFSLVDTFYISLIGVRELVAISFTFPVTFTLMSFSFGIGIGASAVISRAIGEGDQHRVRRLTTDSLLLVSLIIICVAAISFFSLGTIFTLIGATEESIQLIKEYMVPWLAGVVFVVIPIVGNSAIRATGDTKTPSWIMMIAAGVNAVLDPLLIFGYGPFPELGIKGAAIATVISYISIMIAGLWVLGKRERMLTIAWPGFAEILLSWKALLYIGIPAMLTQLLFPISNAFLTRIAADLGEATVAAFGVGTRIESIAMIGFMALASVLIPFIGQNFGAGKNDRIIQANRFSIQFAMIWGATAWGVLALLSGSIAWAFADDSVIQDFIKQFFWIVPFGFAFHGISQLISASCNALHRPFHSTAINIMRLFLILIPLVYLGSHLWNTAGFFFGIAAGNFVTGVVAWLWYRSSIIHFISDQKI</sequence>
<feature type="transmembrane region" description="Helical" evidence="7">
    <location>
        <begin position="7"/>
        <end position="28"/>
    </location>
</feature>
<evidence type="ECO:0000256" key="3">
    <source>
        <dbReference type="ARBA" id="ARBA00022475"/>
    </source>
</evidence>
<keyword evidence="5 7" id="KW-1133">Transmembrane helix</keyword>
<keyword evidence="2" id="KW-0813">Transport</keyword>
<organism evidence="8">
    <name type="scientific">marine metagenome</name>
    <dbReference type="NCBI Taxonomy" id="408172"/>
    <lineage>
        <taxon>unclassified sequences</taxon>
        <taxon>metagenomes</taxon>
        <taxon>ecological metagenomes</taxon>
    </lineage>
</organism>
<evidence type="ECO:0000313" key="8">
    <source>
        <dbReference type="EMBL" id="SVB58233.1"/>
    </source>
</evidence>
<dbReference type="InterPro" id="IPR048279">
    <property type="entry name" value="MdtK-like"/>
</dbReference>
<evidence type="ECO:0000256" key="7">
    <source>
        <dbReference type="SAM" id="Phobius"/>
    </source>
</evidence>
<keyword evidence="4 7" id="KW-0812">Transmembrane</keyword>
<dbReference type="PANTHER" id="PTHR43549:SF3">
    <property type="entry name" value="MULTIDRUG RESISTANCE PROTEIN YPNP-RELATED"/>
    <property type="match status" value="1"/>
</dbReference>
<dbReference type="EMBL" id="UINC01048105">
    <property type="protein sequence ID" value="SVB58233.1"/>
    <property type="molecule type" value="Genomic_DNA"/>
</dbReference>
<evidence type="ECO:0008006" key="9">
    <source>
        <dbReference type="Google" id="ProtNLM"/>
    </source>
</evidence>
<evidence type="ECO:0000256" key="6">
    <source>
        <dbReference type="ARBA" id="ARBA00023136"/>
    </source>
</evidence>
<feature type="transmembrane region" description="Helical" evidence="7">
    <location>
        <begin position="206"/>
        <end position="228"/>
    </location>
</feature>
<keyword evidence="3" id="KW-1003">Cell membrane</keyword>
<feature type="transmembrane region" description="Helical" evidence="7">
    <location>
        <begin position="79"/>
        <end position="106"/>
    </location>
</feature>
<keyword evidence="6 7" id="KW-0472">Membrane</keyword>
<gene>
    <name evidence="8" type="ORF">METZ01_LOCUS211087</name>
</gene>
<dbReference type="GO" id="GO:0005886">
    <property type="term" value="C:plasma membrane"/>
    <property type="evidence" value="ECO:0007669"/>
    <property type="project" value="UniProtKB-SubCell"/>
</dbReference>
<feature type="transmembrane region" description="Helical" evidence="7">
    <location>
        <begin position="342"/>
        <end position="361"/>
    </location>
</feature>
<protein>
    <recommendedName>
        <fullName evidence="9">Polysaccharide biosynthesis protein C-terminal domain-containing protein</fullName>
    </recommendedName>
</protein>
<dbReference type="Pfam" id="PF01554">
    <property type="entry name" value="MatE"/>
    <property type="match status" value="2"/>
</dbReference>
<dbReference type="GO" id="GO:0015297">
    <property type="term" value="F:antiporter activity"/>
    <property type="evidence" value="ECO:0007669"/>
    <property type="project" value="InterPro"/>
</dbReference>
<proteinExistence type="predicted"/>
<dbReference type="PIRSF" id="PIRSF006603">
    <property type="entry name" value="DinF"/>
    <property type="match status" value="1"/>
</dbReference>
<evidence type="ECO:0000256" key="2">
    <source>
        <dbReference type="ARBA" id="ARBA00022448"/>
    </source>
</evidence>
<feature type="transmembrane region" description="Helical" evidence="7">
    <location>
        <begin position="306"/>
        <end position="330"/>
    </location>
</feature>
<evidence type="ECO:0000256" key="5">
    <source>
        <dbReference type="ARBA" id="ARBA00022989"/>
    </source>
</evidence>
<dbReference type="InterPro" id="IPR052031">
    <property type="entry name" value="Membrane_Transporter-Flippase"/>
</dbReference>
<feature type="transmembrane region" description="Helical" evidence="7">
    <location>
        <begin position="34"/>
        <end position="59"/>
    </location>
</feature>
<feature type="transmembrane region" description="Helical" evidence="7">
    <location>
        <begin position="118"/>
        <end position="138"/>
    </location>
</feature>
<dbReference type="InterPro" id="IPR002528">
    <property type="entry name" value="MATE_fam"/>
</dbReference>
<evidence type="ECO:0000256" key="1">
    <source>
        <dbReference type="ARBA" id="ARBA00004651"/>
    </source>
</evidence>
<feature type="transmembrane region" description="Helical" evidence="7">
    <location>
        <begin position="267"/>
        <end position="285"/>
    </location>
</feature>
<name>A0A382F7Q9_9ZZZZ</name>
<dbReference type="AlphaFoldDB" id="A0A382F7Q9"/>
<feature type="transmembrane region" description="Helical" evidence="7">
    <location>
        <begin position="373"/>
        <end position="392"/>
    </location>
</feature>
<dbReference type="NCBIfam" id="TIGR00797">
    <property type="entry name" value="matE"/>
    <property type="match status" value="1"/>
</dbReference>
<dbReference type="PANTHER" id="PTHR43549">
    <property type="entry name" value="MULTIDRUG RESISTANCE PROTEIN YPNP-RELATED"/>
    <property type="match status" value="1"/>
</dbReference>
<evidence type="ECO:0000256" key="4">
    <source>
        <dbReference type="ARBA" id="ARBA00022692"/>
    </source>
</evidence>
<reference evidence="8" key="1">
    <citation type="submission" date="2018-05" db="EMBL/GenBank/DDBJ databases">
        <authorList>
            <person name="Lanie J.A."/>
            <person name="Ng W.-L."/>
            <person name="Kazmierczak K.M."/>
            <person name="Andrzejewski T.M."/>
            <person name="Davidsen T.M."/>
            <person name="Wayne K.J."/>
            <person name="Tettelin H."/>
            <person name="Glass J.I."/>
            <person name="Rusch D."/>
            <person name="Podicherti R."/>
            <person name="Tsui H.-C.T."/>
            <person name="Winkler M.E."/>
        </authorList>
    </citation>
    <scope>NUCLEOTIDE SEQUENCE</scope>
</reference>
<feature type="transmembrane region" description="Helical" evidence="7">
    <location>
        <begin position="398"/>
        <end position="419"/>
    </location>
</feature>
<feature type="transmembrane region" description="Helical" evidence="7">
    <location>
        <begin position="175"/>
        <end position="199"/>
    </location>
</feature>
<comment type="subcellular location">
    <subcellularLocation>
        <location evidence="1">Cell membrane</location>
        <topology evidence="1">Multi-pass membrane protein</topology>
    </subcellularLocation>
</comment>
<accession>A0A382F7Q9</accession>
<feature type="transmembrane region" description="Helical" evidence="7">
    <location>
        <begin position="150"/>
        <end position="169"/>
    </location>
</feature>